<sequence>MKSTVEELVAFMTIVDTGSFIAAAERLGQTASGISRSLSRLESKLEVTLLERTTRKLKLTQEGQQFLQHARKILSDLSAAEEALEKSDQDTSGIIRIDSATPFILHVITPLVQKFQCCYPNIEIELNSNDLVIDLLEHKTDVAFRFGELHDSSLHAKLVCKSRLYIVASPDYLSRKGTPQQPAELLEHEVIGFTRPSYINKWPIKVNGEYFLAQPKIKASSGETVRQLCLRGQGIARLSEFEIWQDLNEGHLLALFEDQIEHSYQSIHAVYYQQEHLPKRVRLFIEFLTEQLSHGFSVCQ</sequence>
<keyword evidence="4" id="KW-0804">Transcription</keyword>
<dbReference type="InterPro" id="IPR005119">
    <property type="entry name" value="LysR_subst-bd"/>
</dbReference>
<protein>
    <recommendedName>
        <fullName evidence="5">HTH lysR-type domain-containing protein</fullName>
    </recommendedName>
</protein>
<organism evidence="6 7">
    <name type="scientific">Acinetobacter modestus</name>
    <dbReference type="NCBI Taxonomy" id="1776740"/>
    <lineage>
        <taxon>Bacteria</taxon>
        <taxon>Pseudomonadati</taxon>
        <taxon>Pseudomonadota</taxon>
        <taxon>Gammaproteobacteria</taxon>
        <taxon>Moraxellales</taxon>
        <taxon>Moraxellaceae</taxon>
        <taxon>Acinetobacter</taxon>
    </lineage>
</organism>
<keyword evidence="2" id="KW-0805">Transcription regulation</keyword>
<dbReference type="SUPFAM" id="SSF46785">
    <property type="entry name" value="Winged helix' DNA-binding domain"/>
    <property type="match status" value="1"/>
</dbReference>
<evidence type="ECO:0000256" key="4">
    <source>
        <dbReference type="ARBA" id="ARBA00023163"/>
    </source>
</evidence>
<comment type="caution">
    <text evidence="6">The sequence shown here is derived from an EMBL/GenBank/DDBJ whole genome shotgun (WGS) entry which is preliminary data.</text>
</comment>
<dbReference type="SUPFAM" id="SSF53850">
    <property type="entry name" value="Periplasmic binding protein-like II"/>
    <property type="match status" value="1"/>
</dbReference>
<evidence type="ECO:0000256" key="3">
    <source>
        <dbReference type="ARBA" id="ARBA00023125"/>
    </source>
</evidence>
<reference evidence="7" key="1">
    <citation type="submission" date="2013-02" db="EMBL/GenBank/DDBJ databases">
        <title>The Genome Sequence of Acinetobacter sp. NIPH 236.</title>
        <authorList>
            <consortium name="The Broad Institute Genome Sequencing Platform"/>
            <consortium name="The Broad Institute Genome Sequencing Center for Infectious Disease"/>
            <person name="Cerqueira G."/>
            <person name="Feldgarden M."/>
            <person name="Courvalin P."/>
            <person name="Perichon B."/>
            <person name="Grillot-Courvalin C."/>
            <person name="Clermont D."/>
            <person name="Rocha E."/>
            <person name="Yoon E.-J."/>
            <person name="Nemec A."/>
            <person name="Walker B."/>
            <person name="Young S.K."/>
            <person name="Zeng Q."/>
            <person name="Gargeya S."/>
            <person name="Fitzgerald M."/>
            <person name="Haas B."/>
            <person name="Abouelleil A."/>
            <person name="Alvarado L."/>
            <person name="Arachchi H.M."/>
            <person name="Berlin A.M."/>
            <person name="Chapman S.B."/>
            <person name="Dewar J."/>
            <person name="Goldberg J."/>
            <person name="Griggs A."/>
            <person name="Gujja S."/>
            <person name="Hansen M."/>
            <person name="Howarth C."/>
            <person name="Imamovic A."/>
            <person name="Larimer J."/>
            <person name="McCowan C."/>
            <person name="Murphy C."/>
            <person name="Neiman D."/>
            <person name="Pearson M."/>
            <person name="Priest M."/>
            <person name="Roberts A."/>
            <person name="Saif S."/>
            <person name="Shea T."/>
            <person name="Sisk P."/>
            <person name="Sykes S."/>
            <person name="Wortman J."/>
            <person name="Nusbaum C."/>
            <person name="Birren B."/>
        </authorList>
    </citation>
    <scope>NUCLEOTIDE SEQUENCE [LARGE SCALE GENOMIC DNA]</scope>
    <source>
        <strain evidence="7">NIPH 236</strain>
    </source>
</reference>
<comment type="similarity">
    <text evidence="1">Belongs to the LysR transcriptional regulatory family.</text>
</comment>
<dbReference type="PANTHER" id="PTHR30537">
    <property type="entry name" value="HTH-TYPE TRANSCRIPTIONAL REGULATOR"/>
    <property type="match status" value="1"/>
</dbReference>
<dbReference type="Proteomes" id="UP000013190">
    <property type="component" value="Unassembled WGS sequence"/>
</dbReference>
<evidence type="ECO:0000256" key="2">
    <source>
        <dbReference type="ARBA" id="ARBA00023015"/>
    </source>
</evidence>
<keyword evidence="7" id="KW-1185">Reference proteome</keyword>
<proteinExistence type="inferred from homology"/>
<dbReference type="Gene3D" id="3.40.190.10">
    <property type="entry name" value="Periplasmic binding protein-like II"/>
    <property type="match status" value="2"/>
</dbReference>
<dbReference type="PROSITE" id="PS50931">
    <property type="entry name" value="HTH_LYSR"/>
    <property type="match status" value="1"/>
</dbReference>
<evidence type="ECO:0000313" key="6">
    <source>
        <dbReference type="EMBL" id="ENU27786.1"/>
    </source>
</evidence>
<dbReference type="PANTHER" id="PTHR30537:SF20">
    <property type="entry name" value="TRANSCRIPTIONAL REGULATORY PROTEIN"/>
    <property type="match status" value="1"/>
</dbReference>
<dbReference type="RefSeq" id="WP_004659716.1">
    <property type="nucleotide sequence ID" value="NZ_BMDV01000003.1"/>
</dbReference>
<dbReference type="InterPro" id="IPR000847">
    <property type="entry name" value="LysR_HTH_N"/>
</dbReference>
<dbReference type="Gene3D" id="1.10.10.10">
    <property type="entry name" value="Winged helix-like DNA-binding domain superfamily/Winged helix DNA-binding domain"/>
    <property type="match status" value="1"/>
</dbReference>
<feature type="domain" description="HTH lysR-type" evidence="5">
    <location>
        <begin position="1"/>
        <end position="60"/>
    </location>
</feature>
<dbReference type="InterPro" id="IPR036388">
    <property type="entry name" value="WH-like_DNA-bd_sf"/>
</dbReference>
<dbReference type="Pfam" id="PF00126">
    <property type="entry name" value="HTH_1"/>
    <property type="match status" value="1"/>
</dbReference>
<dbReference type="Pfam" id="PF03466">
    <property type="entry name" value="LysR_substrate"/>
    <property type="match status" value="1"/>
</dbReference>
<dbReference type="EMBL" id="APOJ01000016">
    <property type="protein sequence ID" value="ENU27786.1"/>
    <property type="molecule type" value="Genomic_DNA"/>
</dbReference>
<keyword evidence="3" id="KW-0238">DNA-binding</keyword>
<evidence type="ECO:0000259" key="5">
    <source>
        <dbReference type="PROSITE" id="PS50931"/>
    </source>
</evidence>
<name>A0ABP2TZY0_9GAMM</name>
<gene>
    <name evidence="6" type="ORF">F992_00614</name>
</gene>
<evidence type="ECO:0000313" key="7">
    <source>
        <dbReference type="Proteomes" id="UP000013190"/>
    </source>
</evidence>
<dbReference type="GeneID" id="92834043"/>
<dbReference type="InterPro" id="IPR036390">
    <property type="entry name" value="WH_DNA-bd_sf"/>
</dbReference>
<evidence type="ECO:0000256" key="1">
    <source>
        <dbReference type="ARBA" id="ARBA00009437"/>
    </source>
</evidence>
<accession>A0ABP2TZY0</accession>
<dbReference type="InterPro" id="IPR058163">
    <property type="entry name" value="LysR-type_TF_proteobact-type"/>
</dbReference>
<reference evidence="6 7" key="2">
    <citation type="journal article" date="2016" name="Int. J. Syst. Evol. Microbiol.">
        <title>Taxonomy of haemolytic and/or proteolytic strains of the genus Acinetobacter with the proposal of Acinetobacter courvalinii sp. nov. (genomic species 14 sensu Bouvet &amp; Jeanjean), Acinetobacter dispersus sp. nov. (genomic species 17), Acinetobacter modestus sp. nov., Acinetobacter proteolyticus sp. nov. and Acinetobacter vivianii sp. nov.</title>
        <authorList>
            <person name="Nemec A."/>
            <person name="Radolfova-Krizova L."/>
            <person name="Maixnerova M."/>
            <person name="Vrestiakova E."/>
            <person name="Jezek P."/>
            <person name="Sedo O."/>
        </authorList>
    </citation>
    <scope>NUCLEOTIDE SEQUENCE [LARGE SCALE GENOMIC DNA]</scope>
    <source>
        <strain evidence="6 7">NIPH 236</strain>
    </source>
</reference>